<dbReference type="UniPathway" id="UPA00219"/>
<feature type="domain" description="Mur ligase C-terminal" evidence="17">
    <location>
        <begin position="329"/>
        <end position="456"/>
    </location>
</feature>
<evidence type="ECO:0000256" key="7">
    <source>
        <dbReference type="ARBA" id="ARBA00022741"/>
    </source>
</evidence>
<dbReference type="InterPro" id="IPR000713">
    <property type="entry name" value="Mur_ligase_N"/>
</dbReference>
<keyword evidence="7" id="KW-0547">Nucleotide-binding</keyword>
<dbReference type="SUPFAM" id="SSF53244">
    <property type="entry name" value="MurD-like peptide ligases, peptide-binding domain"/>
    <property type="match status" value="1"/>
</dbReference>
<keyword evidence="15" id="KW-0732">Signal</keyword>
<dbReference type="Proteomes" id="UP000231214">
    <property type="component" value="Unassembled WGS sequence"/>
</dbReference>
<dbReference type="Gene3D" id="3.90.190.20">
    <property type="entry name" value="Mur ligase, C-terminal domain"/>
    <property type="match status" value="1"/>
</dbReference>
<evidence type="ECO:0000256" key="8">
    <source>
        <dbReference type="ARBA" id="ARBA00022840"/>
    </source>
</evidence>
<feature type="domain" description="Mur ligase N-terminal catalytic" evidence="16">
    <location>
        <begin position="9"/>
        <end position="105"/>
    </location>
</feature>
<comment type="subcellular location">
    <subcellularLocation>
        <location evidence="1">Cytoplasm</location>
    </subcellularLocation>
</comment>
<keyword evidence="11" id="KW-0131">Cell cycle</keyword>
<dbReference type="Pfam" id="PF01225">
    <property type="entry name" value="Mur_ligase"/>
    <property type="match status" value="1"/>
</dbReference>
<evidence type="ECO:0000256" key="1">
    <source>
        <dbReference type="ARBA" id="ARBA00004496"/>
    </source>
</evidence>
<keyword evidence="8" id="KW-0067">ATP-binding</keyword>
<comment type="pathway">
    <text evidence="2">Cell wall biogenesis; peptidoglycan biosynthesis.</text>
</comment>
<evidence type="ECO:0000256" key="3">
    <source>
        <dbReference type="ARBA" id="ARBA00012211"/>
    </source>
</evidence>
<dbReference type="SUPFAM" id="SSF53623">
    <property type="entry name" value="MurD-like peptide ligases, catalytic domain"/>
    <property type="match status" value="1"/>
</dbReference>
<dbReference type="InterPro" id="IPR050061">
    <property type="entry name" value="MurCDEF_pg_biosynth"/>
</dbReference>
<evidence type="ECO:0000259" key="18">
    <source>
        <dbReference type="Pfam" id="PF08245"/>
    </source>
</evidence>
<dbReference type="InterPro" id="IPR036615">
    <property type="entry name" value="Mur_ligase_C_dom_sf"/>
</dbReference>
<dbReference type="InterPro" id="IPR005758">
    <property type="entry name" value="UDP-N-AcMur_Ala_ligase_MurC"/>
</dbReference>
<evidence type="ECO:0000256" key="14">
    <source>
        <dbReference type="NCBIfam" id="TIGR01082"/>
    </source>
</evidence>
<dbReference type="PANTHER" id="PTHR43445">
    <property type="entry name" value="UDP-N-ACETYLMURAMATE--L-ALANINE LIGASE-RELATED"/>
    <property type="match status" value="1"/>
</dbReference>
<evidence type="ECO:0000256" key="6">
    <source>
        <dbReference type="ARBA" id="ARBA00022618"/>
    </source>
</evidence>
<sequence>MTKKQAKLHVHFMGIGGSALAGVAVLAQKAGFSVSGCDLEAQTYYMAGLEKAGIKPLVGHDVQHLQAVDILAVSPAVLALNPNHPEVVAGKKAAILITWQEFMGKYLQKGKYVLAVAGAHGKSTTTALLGLVLEAAKLDPTVEVGAIVPSWQATARPGRSNYFVCEADEFNYNFLAYRPSLLIINNIEMDHPEFFKGFSQLQGAFEQLIHQLKPPKILIVNEESEGVKKVLEGQKIWLERNRVKLIGYFLEERFAFPFASEYQGIIKKADTTGTKFEVNGPSGHQQFKLTIPGFHNVVNSLGVLAAADQLRVNPATSFGVLAKFGGVRRRFELIGASRGVRVFDDYAVHPTAVSATLKSAKQKYPQARLWAIFEPHQYSRLDLFLISFADALDLADKVVVTKTYAGREKTPGKTKPVDLVRKIGLKAAYQPDFNKLASDVARQVRRNDLVIVFGAGKSYQISKLILEKLSS</sequence>
<dbReference type="PANTHER" id="PTHR43445:SF3">
    <property type="entry name" value="UDP-N-ACETYLMURAMATE--L-ALANINE LIGASE"/>
    <property type="match status" value="1"/>
</dbReference>
<keyword evidence="4" id="KW-0963">Cytoplasm</keyword>
<reference evidence="20" key="1">
    <citation type="submission" date="2017-09" db="EMBL/GenBank/DDBJ databases">
        <title>Depth-based differentiation of microbial function through sediment-hosted aquifers and enrichment of novel symbionts in the deep terrestrial subsurface.</title>
        <authorList>
            <person name="Probst A.J."/>
            <person name="Ladd B."/>
            <person name="Jarett J.K."/>
            <person name="Geller-Mcgrath D.E."/>
            <person name="Sieber C.M.K."/>
            <person name="Emerson J.B."/>
            <person name="Anantharaman K."/>
            <person name="Thomas B.C."/>
            <person name="Malmstrom R."/>
            <person name="Stieglmeier M."/>
            <person name="Klingl A."/>
            <person name="Woyke T."/>
            <person name="Ryan C.M."/>
            <person name="Banfield J.F."/>
        </authorList>
    </citation>
    <scope>NUCLEOTIDE SEQUENCE [LARGE SCALE GENOMIC DNA]</scope>
</reference>
<name>A0A2M6XBB2_9BACT</name>
<dbReference type="NCBIfam" id="TIGR01082">
    <property type="entry name" value="murC"/>
    <property type="match status" value="1"/>
</dbReference>
<organism evidence="19 20">
    <name type="scientific">Candidatus Shapirobacteria bacterium CG09_land_8_20_14_0_10_49_15</name>
    <dbReference type="NCBI Taxonomy" id="1974482"/>
    <lineage>
        <taxon>Bacteria</taxon>
        <taxon>Candidatus Shapironibacteriota</taxon>
    </lineage>
</organism>
<evidence type="ECO:0000256" key="15">
    <source>
        <dbReference type="SAM" id="SignalP"/>
    </source>
</evidence>
<feature type="domain" description="Mur ligase central" evidence="18">
    <location>
        <begin position="116"/>
        <end position="307"/>
    </location>
</feature>
<dbReference type="GO" id="GO:0008763">
    <property type="term" value="F:UDP-N-acetylmuramate-L-alanine ligase activity"/>
    <property type="evidence" value="ECO:0007669"/>
    <property type="project" value="UniProtKB-UniRule"/>
</dbReference>
<evidence type="ECO:0000256" key="11">
    <source>
        <dbReference type="ARBA" id="ARBA00023306"/>
    </source>
</evidence>
<evidence type="ECO:0000313" key="20">
    <source>
        <dbReference type="Proteomes" id="UP000231214"/>
    </source>
</evidence>
<dbReference type="GO" id="GO:0009252">
    <property type="term" value="P:peptidoglycan biosynthetic process"/>
    <property type="evidence" value="ECO:0007669"/>
    <property type="project" value="UniProtKB-UniRule"/>
</dbReference>
<feature type="signal peptide" evidence="15">
    <location>
        <begin position="1"/>
        <end position="21"/>
    </location>
</feature>
<dbReference type="GO" id="GO:0005524">
    <property type="term" value="F:ATP binding"/>
    <property type="evidence" value="ECO:0007669"/>
    <property type="project" value="UniProtKB-KW"/>
</dbReference>
<dbReference type="Pfam" id="PF02875">
    <property type="entry name" value="Mur_ligase_C"/>
    <property type="match status" value="1"/>
</dbReference>
<evidence type="ECO:0000256" key="13">
    <source>
        <dbReference type="ARBA" id="ARBA00047833"/>
    </source>
</evidence>
<dbReference type="GO" id="GO:0008360">
    <property type="term" value="P:regulation of cell shape"/>
    <property type="evidence" value="ECO:0007669"/>
    <property type="project" value="UniProtKB-KW"/>
</dbReference>
<protein>
    <recommendedName>
        <fullName evidence="3 14">UDP-N-acetylmuramate--L-alanine ligase</fullName>
        <ecNumber evidence="3 14">6.3.2.8</ecNumber>
    </recommendedName>
</protein>
<evidence type="ECO:0000256" key="9">
    <source>
        <dbReference type="ARBA" id="ARBA00022960"/>
    </source>
</evidence>
<dbReference type="InterPro" id="IPR004101">
    <property type="entry name" value="Mur_ligase_C"/>
</dbReference>
<keyword evidence="6" id="KW-0132">Cell division</keyword>
<dbReference type="Gene3D" id="3.40.50.720">
    <property type="entry name" value="NAD(P)-binding Rossmann-like Domain"/>
    <property type="match status" value="1"/>
</dbReference>
<keyword evidence="10" id="KW-0573">Peptidoglycan synthesis</keyword>
<keyword evidence="5 19" id="KW-0436">Ligase</keyword>
<keyword evidence="9" id="KW-0133">Cell shape</keyword>
<dbReference type="EC" id="6.3.2.8" evidence="3 14"/>
<dbReference type="Pfam" id="PF08245">
    <property type="entry name" value="Mur_ligase_M"/>
    <property type="match status" value="1"/>
</dbReference>
<dbReference type="InterPro" id="IPR013221">
    <property type="entry name" value="Mur_ligase_cen"/>
</dbReference>
<feature type="chain" id="PRO_5014844189" description="UDP-N-acetylmuramate--L-alanine ligase" evidence="15">
    <location>
        <begin position="22"/>
        <end position="471"/>
    </location>
</feature>
<dbReference type="GO" id="GO:0051301">
    <property type="term" value="P:cell division"/>
    <property type="evidence" value="ECO:0007669"/>
    <property type="project" value="UniProtKB-KW"/>
</dbReference>
<comment type="catalytic activity">
    <reaction evidence="13">
        <text>UDP-N-acetyl-alpha-D-muramate + L-alanine + ATP = UDP-N-acetyl-alpha-D-muramoyl-L-alanine + ADP + phosphate + H(+)</text>
        <dbReference type="Rhea" id="RHEA:23372"/>
        <dbReference type="ChEBI" id="CHEBI:15378"/>
        <dbReference type="ChEBI" id="CHEBI:30616"/>
        <dbReference type="ChEBI" id="CHEBI:43474"/>
        <dbReference type="ChEBI" id="CHEBI:57972"/>
        <dbReference type="ChEBI" id="CHEBI:70757"/>
        <dbReference type="ChEBI" id="CHEBI:83898"/>
        <dbReference type="ChEBI" id="CHEBI:456216"/>
        <dbReference type="EC" id="6.3.2.8"/>
    </reaction>
</comment>
<evidence type="ECO:0000259" key="16">
    <source>
        <dbReference type="Pfam" id="PF01225"/>
    </source>
</evidence>
<evidence type="ECO:0000256" key="12">
    <source>
        <dbReference type="ARBA" id="ARBA00023316"/>
    </source>
</evidence>
<keyword evidence="12" id="KW-0961">Cell wall biogenesis/degradation</keyword>
<dbReference type="SUPFAM" id="SSF51984">
    <property type="entry name" value="MurCD N-terminal domain"/>
    <property type="match status" value="1"/>
</dbReference>
<gene>
    <name evidence="19" type="primary">murC</name>
    <name evidence="19" type="ORF">COT66_01255</name>
</gene>
<evidence type="ECO:0000259" key="17">
    <source>
        <dbReference type="Pfam" id="PF02875"/>
    </source>
</evidence>
<comment type="caution">
    <text evidence="19">The sequence shown here is derived from an EMBL/GenBank/DDBJ whole genome shotgun (WGS) entry which is preliminary data.</text>
</comment>
<dbReference type="Gene3D" id="3.40.1190.10">
    <property type="entry name" value="Mur-like, catalytic domain"/>
    <property type="match status" value="1"/>
</dbReference>
<dbReference type="GO" id="GO:0071555">
    <property type="term" value="P:cell wall organization"/>
    <property type="evidence" value="ECO:0007669"/>
    <property type="project" value="UniProtKB-KW"/>
</dbReference>
<dbReference type="AlphaFoldDB" id="A0A2M6XBB2"/>
<proteinExistence type="predicted"/>
<evidence type="ECO:0000256" key="10">
    <source>
        <dbReference type="ARBA" id="ARBA00022984"/>
    </source>
</evidence>
<evidence type="ECO:0000256" key="2">
    <source>
        <dbReference type="ARBA" id="ARBA00004752"/>
    </source>
</evidence>
<dbReference type="InterPro" id="IPR036565">
    <property type="entry name" value="Mur-like_cat_sf"/>
</dbReference>
<evidence type="ECO:0000256" key="4">
    <source>
        <dbReference type="ARBA" id="ARBA00022490"/>
    </source>
</evidence>
<accession>A0A2M6XBB2</accession>
<evidence type="ECO:0000313" key="19">
    <source>
        <dbReference type="EMBL" id="PIU02246.1"/>
    </source>
</evidence>
<evidence type="ECO:0000256" key="5">
    <source>
        <dbReference type="ARBA" id="ARBA00022598"/>
    </source>
</evidence>
<dbReference type="GO" id="GO:0005737">
    <property type="term" value="C:cytoplasm"/>
    <property type="evidence" value="ECO:0007669"/>
    <property type="project" value="UniProtKB-SubCell"/>
</dbReference>
<dbReference type="EMBL" id="PEZK01000020">
    <property type="protein sequence ID" value="PIU02246.1"/>
    <property type="molecule type" value="Genomic_DNA"/>
</dbReference>